<keyword evidence="3" id="KW-0067">ATP-binding</keyword>
<reference evidence="3 4" key="1">
    <citation type="submission" date="2020-08" db="EMBL/GenBank/DDBJ databases">
        <title>A Genomic Blueprint of the Chicken Gut Microbiome.</title>
        <authorList>
            <person name="Gilroy R."/>
            <person name="Ravi A."/>
            <person name="Getino M."/>
            <person name="Pursley I."/>
            <person name="Horton D.L."/>
            <person name="Alikhan N.-F."/>
            <person name="Baker D."/>
            <person name="Gharbi K."/>
            <person name="Hall N."/>
            <person name="Watson M."/>
            <person name="Adriaenssens E.M."/>
            <person name="Foster-Nyarko E."/>
            <person name="Jarju S."/>
            <person name="Secka A."/>
            <person name="Antonio M."/>
            <person name="Oren A."/>
            <person name="Chaudhuri R."/>
            <person name="La Ragione R.M."/>
            <person name="Hildebrand F."/>
            <person name="Pallen M.J."/>
        </authorList>
    </citation>
    <scope>NUCLEOTIDE SEQUENCE [LARGE SCALE GENOMIC DNA]</scope>
    <source>
        <strain evidence="3 4">N37</strain>
    </source>
</reference>
<keyword evidence="1" id="KW-0175">Coiled coil</keyword>
<proteinExistence type="predicted"/>
<keyword evidence="4" id="KW-1185">Reference proteome</keyword>
<dbReference type="EMBL" id="JACSQB010000018">
    <property type="protein sequence ID" value="MBD8045799.1"/>
    <property type="molecule type" value="Genomic_DNA"/>
</dbReference>
<dbReference type="SUPFAM" id="SSF52540">
    <property type="entry name" value="P-loop containing nucleoside triphosphate hydrolases"/>
    <property type="match status" value="1"/>
</dbReference>
<gene>
    <name evidence="3" type="ORF">H9637_01875</name>
</gene>
<dbReference type="Gene3D" id="3.40.50.300">
    <property type="entry name" value="P-loop containing nucleotide triphosphate hydrolases"/>
    <property type="match status" value="1"/>
</dbReference>
<dbReference type="PANTHER" id="PTHR42957">
    <property type="entry name" value="HELICASE MJ1565-RELATED"/>
    <property type="match status" value="1"/>
</dbReference>
<accession>A0ABR8YNK6</accession>
<evidence type="ECO:0000313" key="4">
    <source>
        <dbReference type="Proteomes" id="UP000627166"/>
    </source>
</evidence>
<comment type="caution">
    <text evidence="3">The sequence shown here is derived from an EMBL/GenBank/DDBJ whole genome shotgun (WGS) entry which is preliminary data.</text>
</comment>
<dbReference type="InterPro" id="IPR027417">
    <property type="entry name" value="P-loop_NTPase"/>
</dbReference>
<dbReference type="PANTHER" id="PTHR42957:SF2">
    <property type="entry name" value="HELICASE HERA CENTRAL DOMAIN-CONTAINING PROTEIN"/>
    <property type="match status" value="1"/>
</dbReference>
<feature type="coiled-coil region" evidence="1">
    <location>
        <begin position="87"/>
        <end position="114"/>
    </location>
</feature>
<dbReference type="Gene3D" id="1.10.8.730">
    <property type="match status" value="1"/>
</dbReference>
<keyword evidence="3" id="KW-0547">Nucleotide-binding</keyword>
<evidence type="ECO:0000256" key="1">
    <source>
        <dbReference type="SAM" id="Coils"/>
    </source>
</evidence>
<dbReference type="InterPro" id="IPR008571">
    <property type="entry name" value="HerA-like"/>
</dbReference>
<sequence>MKIGVRSLNLKLNKKIEYNPYLLSKIQPVGGISFKDRAIIKGDGYEACIHIYDYPRYVNDFWLEQLLSFDDVVSTVDIETENKNVALEQINKSISEQLARIDDVKNNIDKIEASTTVENLRDLVEEITSMDEVVKLVTIRYYVSGRTIEELDSKIKFILEKLEGLGYRGAVLLNEQEYEWRSMFLNSKDQSYLPNKRKGKPIPSMSLGGGYPFHFTELNDETGMFLGTTKTGGNVIFDLFTKDSIRKSYNALVLGLMGSGKSTFLKKILTNNGIVENTIRILDIAGEFKALVKALGGKVVALDGSDGIINPLQIYATVIDEDNNVVLEEQSYMQHLSKVSMIYQFLSPQSTQQELREFEKVLSEFYREYGIEKDRATTYKTEEYPIMEELLEYAKNELYENVREEIIRKNITQSRQERLESIILTLGGIVRDYGKLFNGHSTIKDLTSEQIVSFEVRNLVQFDKRIFNAQTFNILTMLWNNALVQGLQEKKKFDDGEKTVADAKKYLLLIDEAHKFINSNNILAVDYLISFEREARKYFAGLMFATQSIRDVVPENSSNEALEKIRTLFELTQYKFIMQQDNNAKKFLFDIFDGQLTESEIETVPFMETGDCILAINGGKNIRFHIEASDEELKLFKGGA</sequence>
<dbReference type="Proteomes" id="UP000627166">
    <property type="component" value="Unassembled WGS sequence"/>
</dbReference>
<protein>
    <submittedName>
        <fullName evidence="3">ATP-binding protein</fullName>
    </submittedName>
</protein>
<feature type="domain" description="TraG P-loop" evidence="2">
    <location>
        <begin position="236"/>
        <end position="587"/>
    </location>
</feature>
<dbReference type="GO" id="GO:0005524">
    <property type="term" value="F:ATP binding"/>
    <property type="evidence" value="ECO:0007669"/>
    <property type="project" value="UniProtKB-KW"/>
</dbReference>
<evidence type="ECO:0000259" key="2">
    <source>
        <dbReference type="Pfam" id="PF19044"/>
    </source>
</evidence>
<dbReference type="InterPro" id="IPR043964">
    <property type="entry name" value="P-loop_TraG"/>
</dbReference>
<evidence type="ECO:0000313" key="3">
    <source>
        <dbReference type="EMBL" id="MBD8045799.1"/>
    </source>
</evidence>
<name>A0ABR8YNK6_9CLOT</name>
<dbReference type="Pfam" id="PF19044">
    <property type="entry name" value="P-loop_TraG"/>
    <property type="match status" value="1"/>
</dbReference>
<organism evidence="3 4">
    <name type="scientific">Clostridium faecium</name>
    <dbReference type="NCBI Taxonomy" id="2762223"/>
    <lineage>
        <taxon>Bacteria</taxon>
        <taxon>Bacillati</taxon>
        <taxon>Bacillota</taxon>
        <taxon>Clostridia</taxon>
        <taxon>Eubacteriales</taxon>
        <taxon>Clostridiaceae</taxon>
        <taxon>Clostridium</taxon>
    </lineage>
</organism>